<dbReference type="PANTHER" id="PTHR43884:SF20">
    <property type="entry name" value="ACYL-COA DEHYDROGENASE FADE28"/>
    <property type="match status" value="1"/>
</dbReference>
<reference evidence="10 11" key="1">
    <citation type="submission" date="2019-02" db="EMBL/GenBank/DDBJ databases">
        <title>Polymorphobacter sp. isolated from the lake at the Tibet of China.</title>
        <authorList>
            <person name="Li A."/>
        </authorList>
    </citation>
    <scope>NUCLEOTIDE SEQUENCE [LARGE SCALE GENOMIC DNA]</scope>
    <source>
        <strain evidence="10 11">DJ1R-1</strain>
    </source>
</reference>
<keyword evidence="11" id="KW-1185">Reference proteome</keyword>
<evidence type="ECO:0000313" key="10">
    <source>
        <dbReference type="EMBL" id="TFU03153.1"/>
    </source>
</evidence>
<evidence type="ECO:0000256" key="3">
    <source>
        <dbReference type="ARBA" id="ARBA00022630"/>
    </source>
</evidence>
<dbReference type="InterPro" id="IPR036250">
    <property type="entry name" value="AcylCo_DH-like_C"/>
</dbReference>
<evidence type="ECO:0000259" key="7">
    <source>
        <dbReference type="Pfam" id="PF00441"/>
    </source>
</evidence>
<dbReference type="RefSeq" id="WP_135245745.1">
    <property type="nucleotide sequence ID" value="NZ_SIHO01000002.1"/>
</dbReference>
<dbReference type="Gene3D" id="1.10.540.10">
    <property type="entry name" value="Acyl-CoA dehydrogenase/oxidase, N-terminal domain"/>
    <property type="match status" value="1"/>
</dbReference>
<dbReference type="SUPFAM" id="SSF47203">
    <property type="entry name" value="Acyl-CoA dehydrogenase C-terminal domain-like"/>
    <property type="match status" value="1"/>
</dbReference>
<evidence type="ECO:0000256" key="6">
    <source>
        <dbReference type="RuleBase" id="RU362125"/>
    </source>
</evidence>
<dbReference type="GO" id="GO:0050660">
    <property type="term" value="F:flavin adenine dinucleotide binding"/>
    <property type="evidence" value="ECO:0007669"/>
    <property type="project" value="InterPro"/>
</dbReference>
<dbReference type="EMBL" id="SIHO01000002">
    <property type="protein sequence ID" value="TFU03153.1"/>
    <property type="molecule type" value="Genomic_DNA"/>
</dbReference>
<dbReference type="AlphaFoldDB" id="A0A4Y9EMU3"/>
<evidence type="ECO:0000256" key="4">
    <source>
        <dbReference type="ARBA" id="ARBA00022827"/>
    </source>
</evidence>
<dbReference type="CDD" id="cd00567">
    <property type="entry name" value="ACAD"/>
    <property type="match status" value="1"/>
</dbReference>
<evidence type="ECO:0000259" key="9">
    <source>
        <dbReference type="Pfam" id="PF02771"/>
    </source>
</evidence>
<feature type="domain" description="Acyl-CoA dehydrogenase/oxidase C-terminal" evidence="7">
    <location>
        <begin position="228"/>
        <end position="369"/>
    </location>
</feature>
<dbReference type="InterPro" id="IPR009100">
    <property type="entry name" value="AcylCoA_DH/oxidase_NM_dom_sf"/>
</dbReference>
<keyword evidence="4 6" id="KW-0274">FAD</keyword>
<dbReference type="OrthoDB" id="7328575at2"/>
<dbReference type="InterPro" id="IPR009075">
    <property type="entry name" value="AcylCo_DH/oxidase_C"/>
</dbReference>
<evidence type="ECO:0000256" key="5">
    <source>
        <dbReference type="ARBA" id="ARBA00023002"/>
    </source>
</evidence>
<proteinExistence type="inferred from homology"/>
<gene>
    <name evidence="10" type="ORF">EUV02_08130</name>
</gene>
<protein>
    <submittedName>
        <fullName evidence="10">Acyl-CoA dehydrogenase</fullName>
    </submittedName>
</protein>
<dbReference type="InterPro" id="IPR013786">
    <property type="entry name" value="AcylCoA_DH/ox_N"/>
</dbReference>
<sequence length="379" mass="39853">MALVLNEDQAMIRDSAEGFFKAEAPTTAFRKLRDSKDATGFDRALWKKMAEMGFAGVLVPEGHGGSGFGYVGAGLIQEAIGRNLSLSPMLSTAILAATALLVGGTDEQKAAYLPKIASGDLLMALASDEKSRHTPNHVATTAAASGNGFKLNGTKSFVLDGHVADKLIVAARTSGADGDTDGITLFLVDPKAAGVSIARQPMVDSRNAAKVVLNDVQVDGADVLGEVGNGWAILERALDAGRACLAAEMLGVSAQSFETTVDYLKTRDQFGVKIGSFQALQHRAAHLFCEVELARSVTLRALQALDEGDDRASIFASLAKAKGGEVAKLATNEGVQLHGGIGMTDEFDIGLYMKRARAARETFGDIAFNGDRLAKLMGY</sequence>
<dbReference type="SUPFAM" id="SSF56645">
    <property type="entry name" value="Acyl-CoA dehydrogenase NM domain-like"/>
    <property type="match status" value="1"/>
</dbReference>
<name>A0A4Y9EMU3_9SPHN</name>
<dbReference type="GO" id="GO:0003995">
    <property type="term" value="F:acyl-CoA dehydrogenase activity"/>
    <property type="evidence" value="ECO:0007669"/>
    <property type="project" value="TreeGrafter"/>
</dbReference>
<evidence type="ECO:0000256" key="1">
    <source>
        <dbReference type="ARBA" id="ARBA00001974"/>
    </source>
</evidence>
<dbReference type="Pfam" id="PF02770">
    <property type="entry name" value="Acyl-CoA_dh_M"/>
    <property type="match status" value="1"/>
</dbReference>
<evidence type="ECO:0000313" key="11">
    <source>
        <dbReference type="Proteomes" id="UP000297737"/>
    </source>
</evidence>
<comment type="similarity">
    <text evidence="2 6">Belongs to the acyl-CoA dehydrogenase family.</text>
</comment>
<feature type="domain" description="Acyl-CoA dehydrogenase/oxidase N-terminal" evidence="9">
    <location>
        <begin position="6"/>
        <end position="120"/>
    </location>
</feature>
<keyword evidence="3 6" id="KW-0285">Flavoprotein</keyword>
<dbReference type="InterPro" id="IPR046373">
    <property type="entry name" value="Acyl-CoA_Oxase/DH_mid-dom_sf"/>
</dbReference>
<dbReference type="Gene3D" id="2.40.110.10">
    <property type="entry name" value="Butyryl-CoA Dehydrogenase, subunit A, domain 2"/>
    <property type="match status" value="1"/>
</dbReference>
<evidence type="ECO:0000259" key="8">
    <source>
        <dbReference type="Pfam" id="PF02770"/>
    </source>
</evidence>
<feature type="domain" description="Acyl-CoA oxidase/dehydrogenase middle" evidence="8">
    <location>
        <begin position="128"/>
        <end position="214"/>
    </location>
</feature>
<dbReference type="Proteomes" id="UP000297737">
    <property type="component" value="Unassembled WGS sequence"/>
</dbReference>
<dbReference type="Pfam" id="PF02771">
    <property type="entry name" value="Acyl-CoA_dh_N"/>
    <property type="match status" value="1"/>
</dbReference>
<accession>A0A4Y9EMU3</accession>
<dbReference type="InterPro" id="IPR006091">
    <property type="entry name" value="Acyl-CoA_Oxase/DH_mid-dom"/>
</dbReference>
<keyword evidence="5 6" id="KW-0560">Oxidoreductase</keyword>
<dbReference type="InterPro" id="IPR037069">
    <property type="entry name" value="AcylCoA_DH/ox_N_sf"/>
</dbReference>
<evidence type="ECO:0000256" key="2">
    <source>
        <dbReference type="ARBA" id="ARBA00009347"/>
    </source>
</evidence>
<organism evidence="10 11">
    <name type="scientific">Glacieibacterium arshaanense</name>
    <dbReference type="NCBI Taxonomy" id="2511025"/>
    <lineage>
        <taxon>Bacteria</taxon>
        <taxon>Pseudomonadati</taxon>
        <taxon>Pseudomonadota</taxon>
        <taxon>Alphaproteobacteria</taxon>
        <taxon>Sphingomonadales</taxon>
        <taxon>Sphingosinicellaceae</taxon>
        <taxon>Glacieibacterium</taxon>
    </lineage>
</organism>
<dbReference type="Pfam" id="PF00441">
    <property type="entry name" value="Acyl-CoA_dh_1"/>
    <property type="match status" value="1"/>
</dbReference>
<dbReference type="PANTHER" id="PTHR43884">
    <property type="entry name" value="ACYL-COA DEHYDROGENASE"/>
    <property type="match status" value="1"/>
</dbReference>
<dbReference type="Gene3D" id="1.20.140.10">
    <property type="entry name" value="Butyryl-CoA Dehydrogenase, subunit A, domain 3"/>
    <property type="match status" value="1"/>
</dbReference>
<comment type="cofactor">
    <cofactor evidence="1 6">
        <name>FAD</name>
        <dbReference type="ChEBI" id="CHEBI:57692"/>
    </cofactor>
</comment>
<comment type="caution">
    <text evidence="10">The sequence shown here is derived from an EMBL/GenBank/DDBJ whole genome shotgun (WGS) entry which is preliminary data.</text>
</comment>